<keyword evidence="2" id="KW-0229">DNA integration</keyword>
<gene>
    <name evidence="8" type="ORF">NUTIK01_06630</name>
</gene>
<dbReference type="Pfam" id="PF13356">
    <property type="entry name" value="Arm-DNA-bind_3"/>
    <property type="match status" value="1"/>
</dbReference>
<dbReference type="InterPro" id="IPR002104">
    <property type="entry name" value="Integrase_catalytic"/>
</dbReference>
<proteinExistence type="inferred from homology"/>
<dbReference type="Gene3D" id="1.10.150.130">
    <property type="match status" value="1"/>
</dbReference>
<sequence length="421" mass="47893">MLTDKECKAAKPGDKPVKLFDGHGLHLLVSTTGHKSWRLKYRVRGKEKQFSLGPYPEVRISQAREMCMKARAILRDGRDPALEFNTKIQRRKITASHESKFASVAEAWHSRQVPRWKERHADDVIHSLRRDVFPIIGEMDVRLIRAGDIRDLLLDVQERGALETAHRLLQRISSVFQYAIAFELTEFDPTAGVSLVLQKVIKRKQPAALSIDQARDFLRAFERIPAHPSTKLASRLLALTAARPGMVQMAQPGEFKDLDGPSPHWRVPAAKMKLRKVDSQSDAFDFVIPLSRQAVETVKAAMELAGACKYLFPSARHSHRPITSNALNIAYRRVLGWEGKHVPHGWRASFSTIMNERALDLERPGDRAVIDLMLAHVPSGVESRYNRAAYMARRRQLAQEWADMLLKGFSSPEHFMDLPRR</sequence>
<dbReference type="CDD" id="cd00801">
    <property type="entry name" value="INT_P4_C"/>
    <property type="match status" value="1"/>
</dbReference>
<accession>A0ABQ6P3V4</accession>
<comment type="caution">
    <text evidence="8">The sequence shown here is derived from an EMBL/GenBank/DDBJ whole genome shotgun (WGS) entry which is preliminary data.</text>
</comment>
<reference evidence="8 9" key="1">
    <citation type="submission" date="2023-06" db="EMBL/GenBank/DDBJ databases">
        <title>Draft genome sequence of Novosphingobium sp. strain IK01.</title>
        <authorList>
            <person name="Hatamoto M."/>
            <person name="Ikarashi T."/>
            <person name="Yamaguchi T."/>
        </authorList>
    </citation>
    <scope>NUCLEOTIDE SEQUENCE [LARGE SCALE GENOMIC DNA]</scope>
    <source>
        <strain evidence="8 9">IK01</strain>
    </source>
</reference>
<dbReference type="InterPro" id="IPR011010">
    <property type="entry name" value="DNA_brk_join_enz"/>
</dbReference>
<dbReference type="Proteomes" id="UP001187221">
    <property type="component" value="Unassembled WGS sequence"/>
</dbReference>
<evidence type="ECO:0000256" key="3">
    <source>
        <dbReference type="ARBA" id="ARBA00023125"/>
    </source>
</evidence>
<dbReference type="Gene3D" id="1.10.443.10">
    <property type="entry name" value="Intergrase catalytic core"/>
    <property type="match status" value="1"/>
</dbReference>
<comment type="similarity">
    <text evidence="1">Belongs to the 'phage' integrase family.</text>
</comment>
<keyword evidence="9" id="KW-1185">Reference proteome</keyword>
<organism evidence="8 9">
    <name type="scientific">Novosphingobium pituita</name>
    <dbReference type="NCBI Taxonomy" id="3056842"/>
    <lineage>
        <taxon>Bacteria</taxon>
        <taxon>Pseudomonadati</taxon>
        <taxon>Pseudomonadota</taxon>
        <taxon>Alphaproteobacteria</taxon>
        <taxon>Sphingomonadales</taxon>
        <taxon>Sphingomonadaceae</taxon>
        <taxon>Novosphingobium</taxon>
    </lineage>
</organism>
<dbReference type="InterPro" id="IPR044068">
    <property type="entry name" value="CB"/>
</dbReference>
<dbReference type="PANTHER" id="PTHR30629">
    <property type="entry name" value="PROPHAGE INTEGRASE"/>
    <property type="match status" value="1"/>
</dbReference>
<dbReference type="InterPro" id="IPR038488">
    <property type="entry name" value="Integrase_DNA-bd_sf"/>
</dbReference>
<dbReference type="InterPro" id="IPR025166">
    <property type="entry name" value="Integrase_DNA_bind_dom"/>
</dbReference>
<keyword evidence="4" id="KW-0233">DNA recombination</keyword>
<dbReference type="RefSeq" id="WP_317973716.1">
    <property type="nucleotide sequence ID" value="NZ_BTFW01000001.1"/>
</dbReference>
<dbReference type="EMBL" id="BTFW01000001">
    <property type="protein sequence ID" value="GMM59886.1"/>
    <property type="molecule type" value="Genomic_DNA"/>
</dbReference>
<dbReference type="Pfam" id="PF22022">
    <property type="entry name" value="Phage_int_M"/>
    <property type="match status" value="1"/>
</dbReference>
<dbReference type="PROSITE" id="PS51900">
    <property type="entry name" value="CB"/>
    <property type="match status" value="1"/>
</dbReference>
<dbReference type="PROSITE" id="PS51898">
    <property type="entry name" value="TYR_RECOMBINASE"/>
    <property type="match status" value="1"/>
</dbReference>
<dbReference type="PANTHER" id="PTHR30629:SF2">
    <property type="entry name" value="PROPHAGE INTEGRASE INTS-RELATED"/>
    <property type="match status" value="1"/>
</dbReference>
<dbReference type="InterPro" id="IPR053876">
    <property type="entry name" value="Phage_int_M"/>
</dbReference>
<evidence type="ECO:0000259" key="6">
    <source>
        <dbReference type="PROSITE" id="PS51898"/>
    </source>
</evidence>
<evidence type="ECO:0000313" key="8">
    <source>
        <dbReference type="EMBL" id="GMM59886.1"/>
    </source>
</evidence>
<dbReference type="InterPro" id="IPR013762">
    <property type="entry name" value="Integrase-like_cat_sf"/>
</dbReference>
<dbReference type="InterPro" id="IPR050808">
    <property type="entry name" value="Phage_Integrase"/>
</dbReference>
<evidence type="ECO:0000259" key="7">
    <source>
        <dbReference type="PROSITE" id="PS51900"/>
    </source>
</evidence>
<evidence type="ECO:0000313" key="9">
    <source>
        <dbReference type="Proteomes" id="UP001187221"/>
    </source>
</evidence>
<dbReference type="Pfam" id="PF00589">
    <property type="entry name" value="Phage_integrase"/>
    <property type="match status" value="1"/>
</dbReference>
<name>A0ABQ6P3V4_9SPHN</name>
<dbReference type="Gene3D" id="3.30.160.390">
    <property type="entry name" value="Integrase, DNA-binding domain"/>
    <property type="match status" value="1"/>
</dbReference>
<dbReference type="SUPFAM" id="SSF56349">
    <property type="entry name" value="DNA breaking-rejoining enzymes"/>
    <property type="match status" value="1"/>
</dbReference>
<evidence type="ECO:0000256" key="2">
    <source>
        <dbReference type="ARBA" id="ARBA00022908"/>
    </source>
</evidence>
<evidence type="ECO:0000256" key="1">
    <source>
        <dbReference type="ARBA" id="ARBA00008857"/>
    </source>
</evidence>
<keyword evidence="3 5" id="KW-0238">DNA-binding</keyword>
<evidence type="ECO:0000256" key="5">
    <source>
        <dbReference type="PROSITE-ProRule" id="PRU01248"/>
    </source>
</evidence>
<dbReference type="InterPro" id="IPR010998">
    <property type="entry name" value="Integrase_recombinase_N"/>
</dbReference>
<feature type="domain" description="Tyr recombinase" evidence="6">
    <location>
        <begin position="204"/>
        <end position="399"/>
    </location>
</feature>
<feature type="domain" description="Core-binding (CB)" evidence="7">
    <location>
        <begin position="99"/>
        <end position="180"/>
    </location>
</feature>
<protein>
    <submittedName>
        <fullName evidence="8">Tyrosine-type recombinase/integrase</fullName>
    </submittedName>
</protein>
<evidence type="ECO:0000256" key="4">
    <source>
        <dbReference type="ARBA" id="ARBA00023172"/>
    </source>
</evidence>